<dbReference type="InterPro" id="IPR015915">
    <property type="entry name" value="Kelch-typ_b-propeller"/>
</dbReference>
<evidence type="ECO:0000259" key="3">
    <source>
        <dbReference type="PROSITE" id="PS50097"/>
    </source>
</evidence>
<dbReference type="Gene3D" id="3.30.710.10">
    <property type="entry name" value="Potassium Channel Kv1.1, Chain A"/>
    <property type="match status" value="1"/>
</dbReference>
<dbReference type="WormBase" id="SRAE_2000058000">
    <property type="protein sequence ID" value="SRP05202"/>
    <property type="gene ID" value="WBGene00260776"/>
</dbReference>
<dbReference type="PROSITE" id="PS50097">
    <property type="entry name" value="BTB"/>
    <property type="match status" value="1"/>
</dbReference>
<protein>
    <submittedName>
        <fullName evidence="4 6">Kelch-like protein 18</fullName>
    </submittedName>
</protein>
<dbReference type="Pfam" id="PF07707">
    <property type="entry name" value="BACK"/>
    <property type="match status" value="1"/>
</dbReference>
<accession>A0A090L7X4</accession>
<gene>
    <name evidence="4 6 7" type="ORF">SRAE_2000058000</name>
</gene>
<dbReference type="SMART" id="SM00612">
    <property type="entry name" value="Kelch"/>
    <property type="match status" value="6"/>
</dbReference>
<dbReference type="AlphaFoldDB" id="A0A090L7X4"/>
<dbReference type="SMART" id="SM00225">
    <property type="entry name" value="BTB"/>
    <property type="match status" value="1"/>
</dbReference>
<dbReference type="PIRSF" id="PIRSF037037">
    <property type="entry name" value="Kelch-like_protein_gigaxonin"/>
    <property type="match status" value="1"/>
</dbReference>
<dbReference type="Gene3D" id="1.25.40.420">
    <property type="match status" value="1"/>
</dbReference>
<dbReference type="Pfam" id="PF01344">
    <property type="entry name" value="Kelch_1"/>
    <property type="match status" value="1"/>
</dbReference>
<proteinExistence type="predicted"/>
<dbReference type="Pfam" id="PF24681">
    <property type="entry name" value="Kelch_KLHDC2_KLHL20_DRC7"/>
    <property type="match status" value="1"/>
</dbReference>
<dbReference type="PANTHER" id="PTHR45632">
    <property type="entry name" value="LD33804P"/>
    <property type="match status" value="1"/>
</dbReference>
<evidence type="ECO:0000256" key="1">
    <source>
        <dbReference type="ARBA" id="ARBA00022441"/>
    </source>
</evidence>
<dbReference type="WBParaSite" id="SRAE_2000058000.1">
    <property type="protein sequence ID" value="SRAE_2000058000.1"/>
    <property type="gene ID" value="WBGene00260776"/>
</dbReference>
<evidence type="ECO:0000313" key="4">
    <source>
        <dbReference type="EMBL" id="CEF65906.1"/>
    </source>
</evidence>
<dbReference type="Gene3D" id="2.120.10.80">
    <property type="entry name" value="Kelch-type beta propeller"/>
    <property type="match status" value="1"/>
</dbReference>
<dbReference type="SUPFAM" id="SSF54695">
    <property type="entry name" value="POZ domain"/>
    <property type="match status" value="1"/>
</dbReference>
<dbReference type="CTD" id="36378270"/>
<dbReference type="SUPFAM" id="SSF117281">
    <property type="entry name" value="Kelch motif"/>
    <property type="match status" value="1"/>
</dbReference>
<dbReference type="OMA" id="AWTVMPP"/>
<dbReference type="InterPro" id="IPR000210">
    <property type="entry name" value="BTB/POZ_dom"/>
</dbReference>
<dbReference type="RefSeq" id="XP_024505106.1">
    <property type="nucleotide sequence ID" value="XM_024651427.1"/>
</dbReference>
<evidence type="ECO:0000313" key="7">
    <source>
        <dbReference type="WormBase" id="SRAE_2000058000"/>
    </source>
</evidence>
<evidence type="ECO:0000313" key="5">
    <source>
        <dbReference type="Proteomes" id="UP000035682"/>
    </source>
</evidence>
<sequence>MNDREIGNFTNYMYPFVQDNGNIRPRNPFEINNLHTNDKNIFDSPDKFGQMTKETDSSIIEVTSDYFNNQFAIFSKLREDGHFCDFVIKCANISFSVHRIVICGLSEFFKAMLTNNMVSNCNTNSISLSYICPETMEAIINFAYTGKIKISERNVEDVASAASYLQIPILLDHCVNYMTRRIKYTNAVKIYKFIKSIRGDTDRGSMRYIEKHFLQLSRTTDFLQLDYDEFYEILKSDHLLVDSELQVLEVILSWISYDIPNRLQYISKLYKTIRLGLVSIEMINDKFKIHPIIPGALKKFLSVEEANNIFEMFRKAEHQFMDYANRNRHCQDVSPIIYAIGEINKDRNNISGVGSVIECYDKDSDKWFRNDSTILQRKLFAVVYDGNSIIVLGGNDGSNKLKSVSKYDRFTLDWKTLPSMLSRRSALSAATINGVIYAIGGYDGSSFLNSMEFFNPQTLKWHQGPSMTMQRSGAAVAVYQDLIIVIGGRCGQTVHNSIEIFCTRRFQWKFLTNALQVPRFGHTATIFNKQIFIFGGNNGNETLKSCECFFIDHERSYEFPSLQYPRANASSHLVNNSLYVFGGYNDERKLGSTEIFSFKTNQWNFGPFLRFIEGSVQSVIINTNTSQIFIKDNA</sequence>
<dbReference type="Proteomes" id="UP000035682">
    <property type="component" value="Unplaced"/>
</dbReference>
<dbReference type="PANTHER" id="PTHR45632:SF3">
    <property type="entry name" value="KELCH-LIKE PROTEIN 32"/>
    <property type="match status" value="1"/>
</dbReference>
<keyword evidence="2" id="KW-0677">Repeat</keyword>
<dbReference type="PRINTS" id="PR00501">
    <property type="entry name" value="KELCHREPEAT"/>
</dbReference>
<evidence type="ECO:0000313" key="6">
    <source>
        <dbReference type="WBParaSite" id="SRAE_2000058000.1"/>
    </source>
</evidence>
<dbReference type="OrthoDB" id="20684at2759"/>
<keyword evidence="5" id="KW-1185">Reference proteome</keyword>
<organism evidence="4">
    <name type="scientific">Strongyloides ratti</name>
    <name type="common">Parasitic roundworm</name>
    <dbReference type="NCBI Taxonomy" id="34506"/>
    <lineage>
        <taxon>Eukaryota</taxon>
        <taxon>Metazoa</taxon>
        <taxon>Ecdysozoa</taxon>
        <taxon>Nematoda</taxon>
        <taxon>Chromadorea</taxon>
        <taxon>Rhabditida</taxon>
        <taxon>Tylenchina</taxon>
        <taxon>Panagrolaimomorpha</taxon>
        <taxon>Strongyloidoidea</taxon>
        <taxon>Strongyloididae</taxon>
        <taxon>Strongyloides</taxon>
    </lineage>
</organism>
<dbReference type="InterPro" id="IPR006652">
    <property type="entry name" value="Kelch_1"/>
</dbReference>
<name>A0A090L7X4_STRRB</name>
<reference evidence="6" key="2">
    <citation type="submission" date="2020-12" db="UniProtKB">
        <authorList>
            <consortium name="WormBaseParasite"/>
        </authorList>
    </citation>
    <scope>IDENTIFICATION</scope>
</reference>
<reference evidence="4 5" key="1">
    <citation type="submission" date="2014-09" db="EMBL/GenBank/DDBJ databases">
        <authorList>
            <person name="Martin A.A."/>
        </authorList>
    </citation>
    <scope>NUCLEOTIDE SEQUENCE</scope>
    <source>
        <strain evidence="5">ED321</strain>
        <strain evidence="4">ED321 Heterogonic</strain>
    </source>
</reference>
<dbReference type="STRING" id="34506.A0A090L7X4"/>
<dbReference type="InterPro" id="IPR011705">
    <property type="entry name" value="BACK"/>
</dbReference>
<keyword evidence="1" id="KW-0880">Kelch repeat</keyword>
<dbReference type="InterPro" id="IPR017096">
    <property type="entry name" value="BTB-kelch_protein"/>
</dbReference>
<evidence type="ECO:0000256" key="2">
    <source>
        <dbReference type="ARBA" id="ARBA00022737"/>
    </source>
</evidence>
<dbReference type="InterPro" id="IPR011333">
    <property type="entry name" value="SKP1/BTB/POZ_sf"/>
</dbReference>
<feature type="domain" description="BTB" evidence="3">
    <location>
        <begin position="84"/>
        <end position="152"/>
    </location>
</feature>
<dbReference type="Pfam" id="PF00651">
    <property type="entry name" value="BTB"/>
    <property type="match status" value="1"/>
</dbReference>
<dbReference type="GeneID" id="36378270"/>
<dbReference type="SMART" id="SM00875">
    <property type="entry name" value="BACK"/>
    <property type="match status" value="1"/>
</dbReference>
<dbReference type="EMBL" id="LN609529">
    <property type="protein sequence ID" value="CEF65906.1"/>
    <property type="molecule type" value="Genomic_DNA"/>
</dbReference>